<dbReference type="Pfam" id="PF00990">
    <property type="entry name" value="GGDEF"/>
    <property type="match status" value="1"/>
</dbReference>
<feature type="compositionally biased region" description="Basic and acidic residues" evidence="3">
    <location>
        <begin position="7"/>
        <end position="20"/>
    </location>
</feature>
<evidence type="ECO:0000313" key="6">
    <source>
        <dbReference type="Proteomes" id="UP000249688"/>
    </source>
</evidence>
<dbReference type="PANTHER" id="PTHR45138:SF9">
    <property type="entry name" value="DIGUANYLATE CYCLASE DGCM-RELATED"/>
    <property type="match status" value="1"/>
</dbReference>
<proteinExistence type="predicted"/>
<protein>
    <recommendedName>
        <fullName evidence="1">diguanylate cyclase</fullName>
        <ecNumber evidence="1">2.7.7.65</ecNumber>
    </recommendedName>
</protein>
<reference evidence="5 6" key="1">
    <citation type="submission" date="2018-06" db="EMBL/GenBank/DDBJ databases">
        <title>Genomic Encyclopedia of Archaeal and Bacterial Type Strains, Phase II (KMG-II): from individual species to whole genera.</title>
        <authorList>
            <person name="Goeker M."/>
        </authorList>
    </citation>
    <scope>NUCLEOTIDE SEQUENCE [LARGE SCALE GENOMIC DNA]</scope>
    <source>
        <strain evidence="5 6">DSM 24525</strain>
    </source>
</reference>
<dbReference type="PROSITE" id="PS50887">
    <property type="entry name" value="GGDEF"/>
    <property type="match status" value="1"/>
</dbReference>
<dbReference type="GO" id="GO:0005886">
    <property type="term" value="C:plasma membrane"/>
    <property type="evidence" value="ECO:0007669"/>
    <property type="project" value="TreeGrafter"/>
</dbReference>
<comment type="catalytic activity">
    <reaction evidence="2">
        <text>2 GTP = 3',3'-c-di-GMP + 2 diphosphate</text>
        <dbReference type="Rhea" id="RHEA:24898"/>
        <dbReference type="ChEBI" id="CHEBI:33019"/>
        <dbReference type="ChEBI" id="CHEBI:37565"/>
        <dbReference type="ChEBI" id="CHEBI:58805"/>
        <dbReference type="EC" id="2.7.7.65"/>
    </reaction>
</comment>
<dbReference type="GO" id="GO:1902201">
    <property type="term" value="P:negative regulation of bacterial-type flagellum-dependent cell motility"/>
    <property type="evidence" value="ECO:0007669"/>
    <property type="project" value="TreeGrafter"/>
</dbReference>
<evidence type="ECO:0000313" key="5">
    <source>
        <dbReference type="EMBL" id="PZW39831.1"/>
    </source>
</evidence>
<dbReference type="Proteomes" id="UP000249688">
    <property type="component" value="Unassembled WGS sequence"/>
</dbReference>
<dbReference type="GO" id="GO:0052621">
    <property type="term" value="F:diguanylate cyclase activity"/>
    <property type="evidence" value="ECO:0007669"/>
    <property type="project" value="UniProtKB-EC"/>
</dbReference>
<dbReference type="Gene3D" id="3.30.450.20">
    <property type="entry name" value="PAS domain"/>
    <property type="match status" value="1"/>
</dbReference>
<evidence type="ECO:0000259" key="4">
    <source>
        <dbReference type="PROSITE" id="PS50887"/>
    </source>
</evidence>
<evidence type="ECO:0000256" key="3">
    <source>
        <dbReference type="SAM" id="MobiDB-lite"/>
    </source>
</evidence>
<dbReference type="CDD" id="cd01949">
    <property type="entry name" value="GGDEF"/>
    <property type="match status" value="1"/>
</dbReference>
<feature type="domain" description="GGDEF" evidence="4">
    <location>
        <begin position="327"/>
        <end position="467"/>
    </location>
</feature>
<dbReference type="EC" id="2.7.7.65" evidence="1"/>
<dbReference type="NCBIfam" id="TIGR00254">
    <property type="entry name" value="GGDEF"/>
    <property type="match status" value="1"/>
</dbReference>
<gene>
    <name evidence="5" type="ORF">C8P66_12734</name>
</gene>
<dbReference type="EMBL" id="QKYU01000027">
    <property type="protein sequence ID" value="PZW39831.1"/>
    <property type="molecule type" value="Genomic_DNA"/>
</dbReference>
<dbReference type="GO" id="GO:0043709">
    <property type="term" value="P:cell adhesion involved in single-species biofilm formation"/>
    <property type="evidence" value="ECO:0007669"/>
    <property type="project" value="TreeGrafter"/>
</dbReference>
<evidence type="ECO:0000256" key="1">
    <source>
        <dbReference type="ARBA" id="ARBA00012528"/>
    </source>
</evidence>
<feature type="region of interest" description="Disordered" evidence="3">
    <location>
        <begin position="1"/>
        <end position="20"/>
    </location>
</feature>
<dbReference type="InterPro" id="IPR000160">
    <property type="entry name" value="GGDEF_dom"/>
</dbReference>
<dbReference type="InterPro" id="IPR050469">
    <property type="entry name" value="Diguanylate_Cyclase"/>
</dbReference>
<dbReference type="AlphaFoldDB" id="A0A2W7HYS1"/>
<dbReference type="PANTHER" id="PTHR45138">
    <property type="entry name" value="REGULATORY COMPONENTS OF SENSORY TRANSDUCTION SYSTEM"/>
    <property type="match status" value="1"/>
</dbReference>
<feature type="region of interest" description="Disordered" evidence="3">
    <location>
        <begin position="464"/>
        <end position="497"/>
    </location>
</feature>
<dbReference type="Gene3D" id="3.30.70.270">
    <property type="match status" value="1"/>
</dbReference>
<dbReference type="InterPro" id="IPR043128">
    <property type="entry name" value="Rev_trsase/Diguanyl_cyclase"/>
</dbReference>
<name>A0A2W7HYS1_9PROT</name>
<dbReference type="SMART" id="SM00267">
    <property type="entry name" value="GGDEF"/>
    <property type="match status" value="1"/>
</dbReference>
<dbReference type="RefSeq" id="WP_158537319.1">
    <property type="nucleotide sequence ID" value="NZ_QKYU01000027.1"/>
</dbReference>
<dbReference type="OrthoDB" id="7216521at2"/>
<dbReference type="InterPro" id="IPR035965">
    <property type="entry name" value="PAS-like_dom_sf"/>
</dbReference>
<comment type="caution">
    <text evidence="5">The sequence shown here is derived from an EMBL/GenBank/DDBJ whole genome shotgun (WGS) entry which is preliminary data.</text>
</comment>
<keyword evidence="6" id="KW-1185">Reference proteome</keyword>
<accession>A0A2W7HYS1</accession>
<sequence length="497" mass="52066">MHLLPRSLDDPHLPQRDRPPPDAAAALRLALLDSRNRWRDVALLAADLVLETDAAGRIAFLAPETVLGHVADRLLGEPAALLLDLPDPALLASGGAARDLRLWAHRADGGAACLLASAAALQDASGRAIGLRLAARDITAEDASASEAALSLRRMQARDQVADACLHAADPRRRIAALLEGVSAALGLAAAAVLDLGEGPGPAIASHLQGDLPDALLPLAAGLVPGSSRFLSPQGAPLALLALDLPEDRRPVLAALRRPGGRDWDADDHYMLAAMRDLLRPLLAVEWHARRLEREAGTDPLTGLLNRRAFVDGLERRLHRLARGGRLAGALLFLDLDNFKPVNDERGHAAGDAALRRVAGLVRDGVRPADLVGRLGGDEFAAWLDGADGAVGGMRADVLLRLAAIELRDVGLPGRPLMMSIGVAALGQTPGLASDGAEDAAALMARADAAMYAAKRAGGARWQLAIPPGQPQPLPMPVSGSRRGRRPLHPAHPGSPR</sequence>
<dbReference type="SUPFAM" id="SSF55073">
    <property type="entry name" value="Nucleotide cyclase"/>
    <property type="match status" value="1"/>
</dbReference>
<dbReference type="SUPFAM" id="SSF55785">
    <property type="entry name" value="PYP-like sensor domain (PAS domain)"/>
    <property type="match status" value="1"/>
</dbReference>
<organism evidence="5 6">
    <name type="scientific">Humitalea rosea</name>
    <dbReference type="NCBI Taxonomy" id="990373"/>
    <lineage>
        <taxon>Bacteria</taxon>
        <taxon>Pseudomonadati</taxon>
        <taxon>Pseudomonadota</taxon>
        <taxon>Alphaproteobacteria</taxon>
        <taxon>Acetobacterales</taxon>
        <taxon>Roseomonadaceae</taxon>
        <taxon>Humitalea</taxon>
    </lineage>
</organism>
<dbReference type="InterPro" id="IPR029787">
    <property type="entry name" value="Nucleotide_cyclase"/>
</dbReference>
<evidence type="ECO:0000256" key="2">
    <source>
        <dbReference type="ARBA" id="ARBA00034247"/>
    </source>
</evidence>